<dbReference type="Gene3D" id="3.20.80.10">
    <property type="entry name" value="Regulatory factor, effector binding domain"/>
    <property type="match status" value="1"/>
</dbReference>
<proteinExistence type="predicted"/>
<dbReference type="PANTHER" id="PTHR40055:SF1">
    <property type="entry name" value="TRANSCRIPTIONAL REGULATOR YGIV-RELATED"/>
    <property type="match status" value="1"/>
</dbReference>
<accession>A0A0R1M3L4</accession>
<dbReference type="Pfam" id="PF06445">
    <property type="entry name" value="GyrI-like"/>
    <property type="match status" value="1"/>
</dbReference>
<keyword evidence="3" id="KW-1185">Reference proteome</keyword>
<dbReference type="SMART" id="SM00871">
    <property type="entry name" value="AraC_E_bind"/>
    <property type="match status" value="1"/>
</dbReference>
<dbReference type="PANTHER" id="PTHR40055">
    <property type="entry name" value="TRANSCRIPTIONAL REGULATOR YGIV-RELATED"/>
    <property type="match status" value="1"/>
</dbReference>
<sequence>MMNDFKKWIAKNDLEKELATNGILGVALDNPEYTTPDDCRYDVILCVQNNKKYTSEVKLGQFEGGKYAVFTIPHTKEAIQQFWNNLEININQNNLIVLEGPIIERFREENGICEFLVPVE</sequence>
<dbReference type="SUPFAM" id="SSF55136">
    <property type="entry name" value="Probable bacterial effector-binding domain"/>
    <property type="match status" value="1"/>
</dbReference>
<dbReference type="AlphaFoldDB" id="A0A0R1M3L4"/>
<dbReference type="EMBL" id="AZDX01000081">
    <property type="protein sequence ID" value="KRL02321.1"/>
    <property type="molecule type" value="Genomic_DNA"/>
</dbReference>
<evidence type="ECO:0000313" key="2">
    <source>
        <dbReference type="EMBL" id="KRL02321.1"/>
    </source>
</evidence>
<dbReference type="InterPro" id="IPR050908">
    <property type="entry name" value="SmbC-like"/>
</dbReference>
<dbReference type="InterPro" id="IPR029442">
    <property type="entry name" value="GyrI-like"/>
</dbReference>
<dbReference type="Proteomes" id="UP000051448">
    <property type="component" value="Unassembled WGS sequence"/>
</dbReference>
<feature type="domain" description="AraC effector-binding" evidence="1">
    <location>
        <begin position="2"/>
        <end position="120"/>
    </location>
</feature>
<organism evidence="2 3">
    <name type="scientific">Liquorilactobacillus hordei DSM 19519</name>
    <dbReference type="NCBI Taxonomy" id="1423759"/>
    <lineage>
        <taxon>Bacteria</taxon>
        <taxon>Bacillati</taxon>
        <taxon>Bacillota</taxon>
        <taxon>Bacilli</taxon>
        <taxon>Lactobacillales</taxon>
        <taxon>Lactobacillaceae</taxon>
        <taxon>Liquorilactobacillus</taxon>
    </lineage>
</organism>
<evidence type="ECO:0000259" key="1">
    <source>
        <dbReference type="SMART" id="SM00871"/>
    </source>
</evidence>
<dbReference type="InterPro" id="IPR011256">
    <property type="entry name" value="Reg_factor_effector_dom_sf"/>
</dbReference>
<name>A0A0R1M3L4_9LACO</name>
<reference evidence="2 3" key="1">
    <citation type="journal article" date="2015" name="Genome Announc.">
        <title>Expanding the biotechnology potential of lactobacilli through comparative genomics of 213 strains and associated genera.</title>
        <authorList>
            <person name="Sun Z."/>
            <person name="Harris H.M."/>
            <person name="McCann A."/>
            <person name="Guo C."/>
            <person name="Argimon S."/>
            <person name="Zhang W."/>
            <person name="Yang X."/>
            <person name="Jeffery I.B."/>
            <person name="Cooney J.C."/>
            <person name="Kagawa T.F."/>
            <person name="Liu W."/>
            <person name="Song Y."/>
            <person name="Salvetti E."/>
            <person name="Wrobel A."/>
            <person name="Rasinkangas P."/>
            <person name="Parkhill J."/>
            <person name="Rea M.C."/>
            <person name="O'Sullivan O."/>
            <person name="Ritari J."/>
            <person name="Douillard F.P."/>
            <person name="Paul Ross R."/>
            <person name="Yang R."/>
            <person name="Briner A.E."/>
            <person name="Felis G.E."/>
            <person name="de Vos W.M."/>
            <person name="Barrangou R."/>
            <person name="Klaenhammer T.R."/>
            <person name="Caufield P.W."/>
            <person name="Cui Y."/>
            <person name="Zhang H."/>
            <person name="O'Toole P.W."/>
        </authorList>
    </citation>
    <scope>NUCLEOTIDE SEQUENCE [LARGE SCALE GENOMIC DNA]</scope>
    <source>
        <strain evidence="2 3">DSM 19519</strain>
    </source>
</reference>
<dbReference type="InterPro" id="IPR010499">
    <property type="entry name" value="AraC_E-bd"/>
</dbReference>
<comment type="caution">
    <text evidence="2">The sequence shown here is derived from an EMBL/GenBank/DDBJ whole genome shotgun (WGS) entry which is preliminary data.</text>
</comment>
<evidence type="ECO:0000313" key="3">
    <source>
        <dbReference type="Proteomes" id="UP000051448"/>
    </source>
</evidence>
<gene>
    <name evidence="2" type="ORF">FC92_GL002178</name>
</gene>
<dbReference type="PATRIC" id="fig|1423759.3.peg.2278"/>
<protein>
    <recommendedName>
        <fullName evidence="1">AraC effector-binding domain-containing protein</fullName>
    </recommendedName>
</protein>